<dbReference type="GO" id="GO:0016829">
    <property type="term" value="F:lyase activity"/>
    <property type="evidence" value="ECO:0007669"/>
    <property type="project" value="UniProtKB-KW"/>
</dbReference>
<keyword evidence="4" id="KW-1185">Reference proteome</keyword>
<dbReference type="SFLD" id="SFLDS00001">
    <property type="entry name" value="Enolase"/>
    <property type="match status" value="1"/>
</dbReference>
<dbReference type="InterPro" id="IPR034593">
    <property type="entry name" value="DgoD-like"/>
</dbReference>
<dbReference type="InterPro" id="IPR013342">
    <property type="entry name" value="Mandelate_racemase_C"/>
</dbReference>
<dbReference type="SMART" id="SM00922">
    <property type="entry name" value="MR_MLE"/>
    <property type="match status" value="1"/>
</dbReference>
<dbReference type="Pfam" id="PF13378">
    <property type="entry name" value="MR_MLE_C"/>
    <property type="match status" value="1"/>
</dbReference>
<protein>
    <submittedName>
        <fullName evidence="3">L-alanine-DL-glutamate epimerase</fullName>
    </submittedName>
</protein>
<dbReference type="Proteomes" id="UP000199071">
    <property type="component" value="Unassembled WGS sequence"/>
</dbReference>
<dbReference type="OrthoDB" id="9802699at2"/>
<reference evidence="3 4" key="1">
    <citation type="submission" date="2016-10" db="EMBL/GenBank/DDBJ databases">
        <authorList>
            <person name="de Groot N.N."/>
        </authorList>
    </citation>
    <scope>NUCLEOTIDE SEQUENCE [LARGE SCALE GENOMIC DNA]</scope>
    <source>
        <strain evidence="3 4">ATCC 35022</strain>
    </source>
</reference>
<sequence>MKINKVETIWFEALPQKEWAKQNASARQALPNNLWVRIHTDTGLSGLGETYYLPRAVAAIVHDVFAPLLVGRDPRDIENHWSNMFALVNFCGAMGAEMRAISAVDVALWDLLGQIAGLPIHTMLGGRSRDRIPIYNTCVGYGKYPDLDAWLNGRAAELAADLLDSGITAMKIWPFDQFGPTLAGPGREREQVMVWGAVTAAGTLGHHISNDDLKRGVAIVEDIRKAVGDRMAIAIEGHARWDLPSATRIARALEPYDILWLEEIMPPDNVDAYVRLKADTSIPICQSERVFTRFGFRPWIEKNAADIIMPDLSWGGGLTEGRKIAAMADTAYLPLTCHDTIGPVALWAATHLMLHAPNALIMETVRGYIDGWYDDVVTDRIPVAGGHLTLPDRPGLGTRLRDGFTERPNARVEITTEDNLKAW</sequence>
<dbReference type="InterPro" id="IPR029017">
    <property type="entry name" value="Enolase-like_N"/>
</dbReference>
<dbReference type="SUPFAM" id="SSF51604">
    <property type="entry name" value="Enolase C-terminal domain-like"/>
    <property type="match status" value="1"/>
</dbReference>
<dbReference type="InterPro" id="IPR029065">
    <property type="entry name" value="Enolase_C-like"/>
</dbReference>
<dbReference type="Pfam" id="PF02746">
    <property type="entry name" value="MR_MLE_N"/>
    <property type="match status" value="1"/>
</dbReference>
<keyword evidence="1" id="KW-0456">Lyase</keyword>
<dbReference type="PANTHER" id="PTHR48080:SF2">
    <property type="entry name" value="D-GALACTONATE DEHYDRATASE"/>
    <property type="match status" value="1"/>
</dbReference>
<dbReference type="InterPro" id="IPR036849">
    <property type="entry name" value="Enolase-like_C_sf"/>
</dbReference>
<evidence type="ECO:0000313" key="3">
    <source>
        <dbReference type="EMBL" id="SDB29784.1"/>
    </source>
</evidence>
<gene>
    <name evidence="3" type="ORF">SAMN02982931_02251</name>
</gene>
<dbReference type="SFLD" id="SFLDG00179">
    <property type="entry name" value="mandelate_racemase"/>
    <property type="match status" value="1"/>
</dbReference>
<dbReference type="AlphaFoldDB" id="A0A1G6CAC7"/>
<dbReference type="SUPFAM" id="SSF54826">
    <property type="entry name" value="Enolase N-terminal domain-like"/>
    <property type="match status" value="1"/>
</dbReference>
<dbReference type="STRING" id="665467.SAMN02982931_02251"/>
<dbReference type="EMBL" id="FMXQ01000004">
    <property type="protein sequence ID" value="SDB29784.1"/>
    <property type="molecule type" value="Genomic_DNA"/>
</dbReference>
<organism evidence="3 4">
    <name type="scientific">Bauldia litoralis</name>
    <dbReference type="NCBI Taxonomy" id="665467"/>
    <lineage>
        <taxon>Bacteria</taxon>
        <taxon>Pseudomonadati</taxon>
        <taxon>Pseudomonadota</taxon>
        <taxon>Alphaproteobacteria</taxon>
        <taxon>Hyphomicrobiales</taxon>
        <taxon>Kaistiaceae</taxon>
        <taxon>Bauldia</taxon>
    </lineage>
</organism>
<evidence type="ECO:0000259" key="2">
    <source>
        <dbReference type="SMART" id="SM00922"/>
    </source>
</evidence>
<evidence type="ECO:0000313" key="4">
    <source>
        <dbReference type="Proteomes" id="UP000199071"/>
    </source>
</evidence>
<dbReference type="Gene3D" id="3.30.390.10">
    <property type="entry name" value="Enolase-like, N-terminal domain"/>
    <property type="match status" value="1"/>
</dbReference>
<dbReference type="CDD" id="cd03316">
    <property type="entry name" value="MR_like"/>
    <property type="match status" value="1"/>
</dbReference>
<evidence type="ECO:0000256" key="1">
    <source>
        <dbReference type="ARBA" id="ARBA00023239"/>
    </source>
</evidence>
<accession>A0A1G6CAC7</accession>
<feature type="domain" description="Mandelate racemase/muconate lactonizing enzyme C-terminal" evidence="2">
    <location>
        <begin position="152"/>
        <end position="283"/>
    </location>
</feature>
<dbReference type="InterPro" id="IPR013341">
    <property type="entry name" value="Mandelate_racemase_N_dom"/>
</dbReference>
<dbReference type="RefSeq" id="WP_090876523.1">
    <property type="nucleotide sequence ID" value="NZ_FMXQ01000004.1"/>
</dbReference>
<dbReference type="Gene3D" id="3.20.20.120">
    <property type="entry name" value="Enolase-like C-terminal domain"/>
    <property type="match status" value="1"/>
</dbReference>
<proteinExistence type="predicted"/>
<name>A0A1G6CAC7_9HYPH</name>
<dbReference type="PANTHER" id="PTHR48080">
    <property type="entry name" value="D-GALACTONATE DEHYDRATASE-RELATED"/>
    <property type="match status" value="1"/>
</dbReference>